<feature type="non-terminal residue" evidence="1">
    <location>
        <position position="151"/>
    </location>
</feature>
<sequence>PIPRRHGPALPQHVLELIRDRCQARRRWQHSFDPDDKTRYNRLTTQVRDAIRATKNERWRNVLEAAEDDDTKYWRLTKVVRTKKPGATIIHGRNGLAYTAKDKAEAIADSLELQFSPNYERADLDHVGRINRQTRTRLRQTSLDNITFTTP</sequence>
<gene>
    <name evidence="1" type="primary">ANT</name>
</gene>
<dbReference type="AlphaFoldDB" id="A0A059U7K8"/>
<feature type="non-terminal residue" evidence="1">
    <location>
        <position position="1"/>
    </location>
</feature>
<evidence type="ECO:0000313" key="1">
    <source>
        <dbReference type="EMBL" id="AHZ56954.1"/>
    </source>
</evidence>
<name>A0A059U7K8_9CARA</name>
<organism evidence="1">
    <name type="scientific">Percolestus blackburni</name>
    <dbReference type="NCBI Taxonomy" id="1498198"/>
    <lineage>
        <taxon>Eukaryota</taxon>
        <taxon>Metazoa</taxon>
        <taxon>Ecdysozoa</taxon>
        <taxon>Arthropoda</taxon>
        <taxon>Hexapoda</taxon>
        <taxon>Insecta</taxon>
        <taxon>Pterygota</taxon>
        <taxon>Neoptera</taxon>
        <taxon>Endopterygota</taxon>
        <taxon>Coleoptera</taxon>
        <taxon>Adephaga</taxon>
        <taxon>Caraboidea</taxon>
        <taxon>Carabidae</taxon>
        <taxon>Broscinae</taxon>
        <taxon>Broscini</taxon>
        <taxon>Percolestus</taxon>
    </lineage>
</organism>
<proteinExistence type="predicted"/>
<accession>A0A059U7K8</accession>
<reference evidence="1" key="1">
    <citation type="journal article" date="2015" name="J. Biogeogr.">
        <title>Comparative phylogeography of alpine invertebrates indicates deep lineage diversification and historical refugia in the Australian Alps.</title>
        <authorList>
            <person name="Endo Y."/>
            <person name="Nash M.A."/>
            <person name="Hoffmann A.A."/>
            <person name="Slatyer R."/>
            <person name="Miller A.D."/>
        </authorList>
    </citation>
    <scope>NUCLEOTIDE SEQUENCE</scope>
</reference>
<protein>
    <submittedName>
        <fullName evidence="1">ANT protein</fullName>
    </submittedName>
</protein>
<dbReference type="EMBL" id="KJ363997">
    <property type="protein sequence ID" value="AHZ56954.1"/>
    <property type="molecule type" value="Genomic_DNA"/>
</dbReference>
<dbReference type="EMBL" id="KJ364008">
    <property type="protein sequence ID" value="AHZ56965.1"/>
    <property type="molecule type" value="Genomic_DNA"/>
</dbReference>
<dbReference type="EMBL" id="KJ364004">
    <property type="protein sequence ID" value="AHZ56961.1"/>
    <property type="molecule type" value="Genomic_DNA"/>
</dbReference>